<name>A0A072P703_9EURO</name>
<protein>
    <submittedName>
        <fullName evidence="1">Uncharacterized protein</fullName>
    </submittedName>
</protein>
<dbReference type="OrthoDB" id="4150370at2759"/>
<dbReference type="HOGENOM" id="CLU_1937889_0_0_1"/>
<evidence type="ECO:0000313" key="2">
    <source>
        <dbReference type="Proteomes" id="UP000027920"/>
    </source>
</evidence>
<sequence>MGQVARVKGVMAPWRGYRDKDGLFRLLERKSWIPRSLRLCRACFVFMPKDPNYWGDRIALEMEYDKSDTNWLDIFNFLHEDCFGAHSCPQCTVKGYKSIFSETAYKSHMQKAIGPYPEEWGDNCPDVCRRIDQP</sequence>
<dbReference type="RefSeq" id="XP_013253955.1">
    <property type="nucleotide sequence ID" value="XM_013398501.1"/>
</dbReference>
<dbReference type="Proteomes" id="UP000027920">
    <property type="component" value="Unassembled WGS sequence"/>
</dbReference>
<dbReference type="AlphaFoldDB" id="A0A072P703"/>
<evidence type="ECO:0000313" key="1">
    <source>
        <dbReference type="EMBL" id="KEF51365.1"/>
    </source>
</evidence>
<dbReference type="GeneID" id="25287408"/>
<keyword evidence="2" id="KW-1185">Reference proteome</keyword>
<reference evidence="1 2" key="1">
    <citation type="submission" date="2013-03" db="EMBL/GenBank/DDBJ databases">
        <title>The Genome Sequence of Exophiala aquamarina CBS 119918.</title>
        <authorList>
            <consortium name="The Broad Institute Genomics Platform"/>
            <person name="Cuomo C."/>
            <person name="de Hoog S."/>
            <person name="Gorbushina A."/>
            <person name="Walker B."/>
            <person name="Young S.K."/>
            <person name="Zeng Q."/>
            <person name="Gargeya S."/>
            <person name="Fitzgerald M."/>
            <person name="Haas B."/>
            <person name="Abouelleil A."/>
            <person name="Allen A.W."/>
            <person name="Alvarado L."/>
            <person name="Arachchi H.M."/>
            <person name="Berlin A.M."/>
            <person name="Chapman S.B."/>
            <person name="Gainer-Dewar J."/>
            <person name="Goldberg J."/>
            <person name="Griggs A."/>
            <person name="Gujja S."/>
            <person name="Hansen M."/>
            <person name="Howarth C."/>
            <person name="Imamovic A."/>
            <person name="Ireland A."/>
            <person name="Larimer J."/>
            <person name="McCowan C."/>
            <person name="Murphy C."/>
            <person name="Pearson M."/>
            <person name="Poon T.W."/>
            <person name="Priest M."/>
            <person name="Roberts A."/>
            <person name="Saif S."/>
            <person name="Shea T."/>
            <person name="Sisk P."/>
            <person name="Sykes S."/>
            <person name="Wortman J."/>
            <person name="Nusbaum C."/>
            <person name="Birren B."/>
        </authorList>
    </citation>
    <scope>NUCLEOTIDE SEQUENCE [LARGE SCALE GENOMIC DNA]</scope>
    <source>
        <strain evidence="1 2">CBS 119918</strain>
    </source>
</reference>
<comment type="caution">
    <text evidence="1">The sequence shown here is derived from an EMBL/GenBank/DDBJ whole genome shotgun (WGS) entry which is preliminary data.</text>
</comment>
<dbReference type="EMBL" id="AMGV01000024">
    <property type="protein sequence ID" value="KEF51365.1"/>
    <property type="molecule type" value="Genomic_DNA"/>
</dbReference>
<dbReference type="VEuPathDB" id="FungiDB:A1O9_12514"/>
<gene>
    <name evidence="1" type="ORF">A1O9_12514</name>
</gene>
<proteinExistence type="predicted"/>
<accession>A0A072P703</accession>
<organism evidence="1 2">
    <name type="scientific">Exophiala aquamarina CBS 119918</name>
    <dbReference type="NCBI Taxonomy" id="1182545"/>
    <lineage>
        <taxon>Eukaryota</taxon>
        <taxon>Fungi</taxon>
        <taxon>Dikarya</taxon>
        <taxon>Ascomycota</taxon>
        <taxon>Pezizomycotina</taxon>
        <taxon>Eurotiomycetes</taxon>
        <taxon>Chaetothyriomycetidae</taxon>
        <taxon>Chaetothyriales</taxon>
        <taxon>Herpotrichiellaceae</taxon>
        <taxon>Exophiala</taxon>
    </lineage>
</organism>